<dbReference type="InterPro" id="IPR055875">
    <property type="entry name" value="DUF7452"/>
</dbReference>
<evidence type="ECO:0000259" key="1">
    <source>
        <dbReference type="Pfam" id="PF24249"/>
    </source>
</evidence>
<sequence length="686" mass="71382">MSASRSSALALLTVLLGGLPVAHAGSFVLTWPGSGACAGSLQACVDSAPADAILDLVPGVAIDENISIGRSLTLRGRSASRVQFADGRRITASSSGSADLVLRLQDFGMQNGRIQVNHASSGRAQIEVSGLRMRASLATAHSGIIVDLGSSASTEVHEVRVVNNDLELVAPSLFDAGVQLSLFGSGRRARIEVSHNRIRAGAQGQGQGVFVDIAGGADADVIAHANEIQGLFARALRISEGRFSSTASTIRADVVSNALVGGGNFTGGGLDVVTNNGSIELEAINNTIVFGSGLVLSHWGGSGGTPVGQVTGGIFNNLIANTRFGLQNTPSAGGNATADWNLKWQNNPAGAHTPGANDLSVDPQLRSMLAPRLSATSPARDAGNGFALLRVPASVQSHDADGLRRFVNAVDIGAFEFGHRALQRRKTTSAASPQFPLIDAELDLDSSRRIFLTRNFGAGPVTNNAPVGVSFFDQWFITNLGGQNMAQGVAFNLFAPIGTSTNGVFQHLASGSNTLDGSSLIDWSPINGQPERIVLATQATPFGTPFHPGPVVLSYVGSRWNLVTADGSNLVTNTRWNLYSQLPSPQAFVHEVRADNRNGSSGSLIGHPRLDGVACAQIQVMPLAGSSAAGSIVDVEYLPTLGRHQLFSNTGALPLGARFHVLILPEQIEDCAGGALFRDGFEGTAF</sequence>
<reference evidence="2 3" key="1">
    <citation type="submission" date="2016-10" db="EMBL/GenBank/DDBJ databases">
        <authorList>
            <person name="de Groot N.N."/>
        </authorList>
    </citation>
    <scope>NUCLEOTIDE SEQUENCE [LARGE SCALE GENOMIC DNA]</scope>
    <source>
        <strain evidence="2 3">DSM 16957</strain>
    </source>
</reference>
<dbReference type="Pfam" id="PF24249">
    <property type="entry name" value="DUF7452"/>
    <property type="match status" value="1"/>
</dbReference>
<gene>
    <name evidence="2" type="ORF">SAMN04488509_10584</name>
</gene>
<dbReference type="RefSeq" id="WP_091242251.1">
    <property type="nucleotide sequence ID" value="NZ_FNAG01000005.1"/>
</dbReference>
<name>A0A1G6WN26_9GAMM</name>
<dbReference type="InterPro" id="IPR011050">
    <property type="entry name" value="Pectin_lyase_fold/virulence"/>
</dbReference>
<evidence type="ECO:0000313" key="3">
    <source>
        <dbReference type="Proteomes" id="UP000199603"/>
    </source>
</evidence>
<evidence type="ECO:0000313" key="2">
    <source>
        <dbReference type="EMBL" id="SDD67258.1"/>
    </source>
</evidence>
<dbReference type="SUPFAM" id="SSF51126">
    <property type="entry name" value="Pectin lyase-like"/>
    <property type="match status" value="1"/>
</dbReference>
<dbReference type="NCBIfam" id="NF041518">
    <property type="entry name" value="choice_anch_Q"/>
    <property type="match status" value="1"/>
</dbReference>
<accession>A0A1G6WN26</accession>
<proteinExistence type="predicted"/>
<dbReference type="InterPro" id="IPR059226">
    <property type="entry name" value="Choice_anch_Q_dom"/>
</dbReference>
<protein>
    <recommendedName>
        <fullName evidence="1">DUF7452 domain-containing protein</fullName>
    </recommendedName>
</protein>
<organism evidence="2 3">
    <name type="scientific">Aquimonas voraii</name>
    <dbReference type="NCBI Taxonomy" id="265719"/>
    <lineage>
        <taxon>Bacteria</taxon>
        <taxon>Pseudomonadati</taxon>
        <taxon>Pseudomonadota</taxon>
        <taxon>Gammaproteobacteria</taxon>
        <taxon>Lysobacterales</taxon>
        <taxon>Lysobacteraceae</taxon>
        <taxon>Aquimonas</taxon>
    </lineage>
</organism>
<dbReference type="Proteomes" id="UP000199603">
    <property type="component" value="Unassembled WGS sequence"/>
</dbReference>
<dbReference type="OrthoDB" id="5945679at2"/>
<dbReference type="STRING" id="265719.SAMN04488509_10584"/>
<keyword evidence="3" id="KW-1185">Reference proteome</keyword>
<feature type="domain" description="DUF7452" evidence="1">
    <location>
        <begin position="473"/>
        <end position="579"/>
    </location>
</feature>
<dbReference type="AlphaFoldDB" id="A0A1G6WN26"/>
<dbReference type="EMBL" id="FNAG01000005">
    <property type="protein sequence ID" value="SDD67258.1"/>
    <property type="molecule type" value="Genomic_DNA"/>
</dbReference>